<dbReference type="InterPro" id="IPR046342">
    <property type="entry name" value="CBS_dom_sf"/>
</dbReference>
<dbReference type="AlphaFoldDB" id="A0A7G9WKH5"/>
<dbReference type="GO" id="GO:0005886">
    <property type="term" value="C:plasma membrane"/>
    <property type="evidence" value="ECO:0007669"/>
    <property type="project" value="TreeGrafter"/>
</dbReference>
<dbReference type="KEGG" id="caml:H6X83_06180"/>
<dbReference type="SMART" id="SM01091">
    <property type="entry name" value="CorC_HlyC"/>
    <property type="match status" value="1"/>
</dbReference>
<dbReference type="PROSITE" id="PS51846">
    <property type="entry name" value="CNNM"/>
    <property type="match status" value="1"/>
</dbReference>
<dbReference type="PROSITE" id="PS51371">
    <property type="entry name" value="CBS"/>
    <property type="match status" value="2"/>
</dbReference>
<dbReference type="InterPro" id="IPR005170">
    <property type="entry name" value="Transptr-assoc_dom"/>
</dbReference>
<evidence type="ECO:0000256" key="7">
    <source>
        <dbReference type="ARBA" id="ARBA00023136"/>
    </source>
</evidence>
<evidence type="ECO:0000256" key="10">
    <source>
        <dbReference type="SAM" id="Phobius"/>
    </source>
</evidence>
<evidence type="ECO:0000256" key="3">
    <source>
        <dbReference type="ARBA" id="ARBA00022692"/>
    </source>
</evidence>
<evidence type="ECO:0000259" key="11">
    <source>
        <dbReference type="PROSITE" id="PS51371"/>
    </source>
</evidence>
<evidence type="ECO:0000256" key="9">
    <source>
        <dbReference type="PROSITE-ProRule" id="PRU01193"/>
    </source>
</evidence>
<evidence type="ECO:0000313" key="13">
    <source>
        <dbReference type="EMBL" id="QNO19187.1"/>
    </source>
</evidence>
<dbReference type="Gene3D" id="3.10.580.10">
    <property type="entry name" value="CBS-domain"/>
    <property type="match status" value="1"/>
</dbReference>
<dbReference type="SUPFAM" id="SSF54631">
    <property type="entry name" value="CBS-domain pair"/>
    <property type="match status" value="1"/>
</dbReference>
<evidence type="ECO:0000313" key="14">
    <source>
        <dbReference type="Proteomes" id="UP000516046"/>
    </source>
</evidence>
<reference evidence="13 14" key="1">
    <citation type="submission" date="2020-08" db="EMBL/GenBank/DDBJ databases">
        <authorList>
            <person name="Ren C."/>
            <person name="Gu Y."/>
            <person name="Xu Y."/>
        </authorList>
    </citation>
    <scope>NUCLEOTIDE SEQUENCE [LARGE SCALE GENOMIC DNA]</scope>
    <source>
        <strain evidence="13 14">LBM18003</strain>
    </source>
</reference>
<dbReference type="Gene3D" id="3.30.465.10">
    <property type="match status" value="1"/>
</dbReference>
<evidence type="ECO:0000256" key="6">
    <source>
        <dbReference type="ARBA" id="ARBA00023122"/>
    </source>
</evidence>
<evidence type="ECO:0000256" key="8">
    <source>
        <dbReference type="PROSITE-ProRule" id="PRU00703"/>
    </source>
</evidence>
<dbReference type="Pfam" id="PF03471">
    <property type="entry name" value="CorC_HlyC"/>
    <property type="match status" value="1"/>
</dbReference>
<evidence type="ECO:0000256" key="2">
    <source>
        <dbReference type="ARBA" id="ARBA00006337"/>
    </source>
</evidence>
<dbReference type="Pfam" id="PF01595">
    <property type="entry name" value="CNNM"/>
    <property type="match status" value="1"/>
</dbReference>
<evidence type="ECO:0000259" key="12">
    <source>
        <dbReference type="PROSITE" id="PS51846"/>
    </source>
</evidence>
<dbReference type="PANTHER" id="PTHR22777">
    <property type="entry name" value="HEMOLYSIN-RELATED"/>
    <property type="match status" value="1"/>
</dbReference>
<keyword evidence="4" id="KW-0677">Repeat</keyword>
<feature type="transmembrane region" description="Helical" evidence="10">
    <location>
        <begin position="93"/>
        <end position="111"/>
    </location>
</feature>
<dbReference type="Proteomes" id="UP000516046">
    <property type="component" value="Chromosome"/>
</dbReference>
<dbReference type="SMART" id="SM00116">
    <property type="entry name" value="CBS"/>
    <property type="match status" value="2"/>
</dbReference>
<dbReference type="EMBL" id="CP060696">
    <property type="protein sequence ID" value="QNO19187.1"/>
    <property type="molecule type" value="Genomic_DNA"/>
</dbReference>
<organism evidence="13 14">
    <name type="scientific">Caproicibacterium amylolyticum</name>
    <dbReference type="NCBI Taxonomy" id="2766537"/>
    <lineage>
        <taxon>Bacteria</taxon>
        <taxon>Bacillati</taxon>
        <taxon>Bacillota</taxon>
        <taxon>Clostridia</taxon>
        <taxon>Eubacteriales</taxon>
        <taxon>Oscillospiraceae</taxon>
        <taxon>Caproicibacterium</taxon>
    </lineage>
</organism>
<comment type="subcellular location">
    <subcellularLocation>
        <location evidence="1">Membrane</location>
        <topology evidence="1">Multi-pass membrane protein</topology>
    </subcellularLocation>
</comment>
<dbReference type="InterPro" id="IPR044751">
    <property type="entry name" value="Ion_transp-like_CBS"/>
</dbReference>
<feature type="transmembrane region" description="Helical" evidence="10">
    <location>
        <begin position="123"/>
        <end position="145"/>
    </location>
</feature>
<feature type="domain" description="CBS" evidence="11">
    <location>
        <begin position="206"/>
        <end position="265"/>
    </location>
</feature>
<dbReference type="GO" id="GO:0050660">
    <property type="term" value="F:flavin adenine dinucleotide binding"/>
    <property type="evidence" value="ECO:0007669"/>
    <property type="project" value="InterPro"/>
</dbReference>
<dbReference type="FunFam" id="3.10.580.10:FF:000002">
    <property type="entry name" value="Magnesium/cobalt efflux protein CorC"/>
    <property type="match status" value="1"/>
</dbReference>
<feature type="domain" description="CNNM transmembrane" evidence="12">
    <location>
        <begin position="1"/>
        <end position="190"/>
    </location>
</feature>
<dbReference type="CDD" id="cd04590">
    <property type="entry name" value="CBS_pair_CorC_HlyC_assoc"/>
    <property type="match status" value="1"/>
</dbReference>
<evidence type="ECO:0000256" key="1">
    <source>
        <dbReference type="ARBA" id="ARBA00004141"/>
    </source>
</evidence>
<keyword evidence="14" id="KW-1185">Reference proteome</keyword>
<gene>
    <name evidence="13" type="ORF">H6X83_06180</name>
</gene>
<name>A0A7G9WKH5_9FIRM</name>
<protein>
    <submittedName>
        <fullName evidence="13">HlyC/CorC family transporter</fullName>
    </submittedName>
</protein>
<sequence>MDNVLLAQLFVIILCVILSAFFSAAETAYNTLNRVRIKNMAADGNKRAQLTLHIVENYDNLLSTILIGNNVVNILASSLATVFFTYLLGQDGVTAATVIMTVLVLVFGEITPKGLAKEFPDRYAMSVAPAMRVLILLLSPLNWLFFKWKSLLTHLCKKSGDDSKMTQDELMTIVDEAQNDGGIDERNGDLIRSAIEFNDLDAGDILTPRVDVIAIDREAPLDEITNLFINNGFSRIPVYENSIDNIIGMIHEKDFFRGLHAGMTSISGIIKKIIYVSTGVHISDLLHELQQSQTHMAVVVDEFGGTEGIITMEDIVEELVGEIWDEHDHAIQYFETIDDQRYSVNCSADLDDFFTFFHIDLDAEDFDYVTVGGWVMERLGKIPAIGDSFTYAGYTVTVTKTAARHAVQIVLQSQHSLTGEN</sequence>
<dbReference type="SUPFAM" id="SSF56176">
    <property type="entry name" value="FAD-binding/transporter-associated domain-like"/>
    <property type="match status" value="1"/>
</dbReference>
<dbReference type="InterPro" id="IPR002550">
    <property type="entry name" value="CNNM"/>
</dbReference>
<evidence type="ECO:0000256" key="5">
    <source>
        <dbReference type="ARBA" id="ARBA00022989"/>
    </source>
</evidence>
<comment type="similarity">
    <text evidence="2">Belongs to the UPF0053 family.</text>
</comment>
<dbReference type="Pfam" id="PF00571">
    <property type="entry name" value="CBS"/>
    <property type="match status" value="2"/>
</dbReference>
<evidence type="ECO:0000256" key="4">
    <source>
        <dbReference type="ARBA" id="ARBA00022737"/>
    </source>
</evidence>
<keyword evidence="5 9" id="KW-1133">Transmembrane helix</keyword>
<feature type="transmembrane region" description="Helical" evidence="10">
    <location>
        <begin position="61"/>
        <end position="86"/>
    </location>
</feature>
<accession>A0A7G9WKH5</accession>
<keyword evidence="7 9" id="KW-0472">Membrane</keyword>
<dbReference type="InterPro" id="IPR036318">
    <property type="entry name" value="FAD-bd_PCMH-like_sf"/>
</dbReference>
<dbReference type="InterPro" id="IPR000644">
    <property type="entry name" value="CBS_dom"/>
</dbReference>
<feature type="domain" description="CBS" evidence="11">
    <location>
        <begin position="269"/>
        <end position="326"/>
    </location>
</feature>
<dbReference type="RefSeq" id="WP_212508256.1">
    <property type="nucleotide sequence ID" value="NZ_CP060696.1"/>
</dbReference>
<proteinExistence type="inferred from homology"/>
<dbReference type="PANTHER" id="PTHR22777:SF17">
    <property type="entry name" value="UPF0053 PROTEIN SLL0260"/>
    <property type="match status" value="1"/>
</dbReference>
<dbReference type="InterPro" id="IPR016169">
    <property type="entry name" value="FAD-bd_PCMH_sub2"/>
</dbReference>
<keyword evidence="6 8" id="KW-0129">CBS domain</keyword>
<keyword evidence="3 9" id="KW-0812">Transmembrane</keyword>